<keyword evidence="2" id="KW-1185">Reference proteome</keyword>
<reference evidence="2" key="1">
    <citation type="submission" date="2019-10" db="EMBL/GenBank/DDBJ databases">
        <title>Corvus moneduloides (New Caledonian crow) genome, bCorMon1, primary haplotype.</title>
        <authorList>
            <person name="Rutz C."/>
            <person name="Fungtammasan C."/>
            <person name="Mountcastle J."/>
            <person name="Formenti G."/>
            <person name="Chow W."/>
            <person name="Howe K."/>
            <person name="Steele M.P."/>
            <person name="Fernandes J."/>
            <person name="Gilbert M.T.P."/>
            <person name="Fedrigo O."/>
            <person name="Jarvis E.D."/>
            <person name="Gemmell N."/>
        </authorList>
    </citation>
    <scope>NUCLEOTIDE SEQUENCE [LARGE SCALE GENOMIC DNA]</scope>
</reference>
<proteinExistence type="predicted"/>
<protein>
    <submittedName>
        <fullName evidence="1">Uncharacterized protein</fullName>
    </submittedName>
</protein>
<reference evidence="1" key="3">
    <citation type="submission" date="2025-09" db="UniProtKB">
        <authorList>
            <consortium name="Ensembl"/>
        </authorList>
    </citation>
    <scope>IDENTIFICATION</scope>
</reference>
<reference evidence="1" key="2">
    <citation type="submission" date="2025-08" db="UniProtKB">
        <authorList>
            <consortium name="Ensembl"/>
        </authorList>
    </citation>
    <scope>IDENTIFICATION</scope>
</reference>
<organism evidence="1 2">
    <name type="scientific">Corvus moneduloides</name>
    <name type="common">New Caledonian crow</name>
    <dbReference type="NCBI Taxonomy" id="1196302"/>
    <lineage>
        <taxon>Eukaryota</taxon>
        <taxon>Metazoa</taxon>
        <taxon>Chordata</taxon>
        <taxon>Craniata</taxon>
        <taxon>Vertebrata</taxon>
        <taxon>Euteleostomi</taxon>
        <taxon>Archelosauria</taxon>
        <taxon>Archosauria</taxon>
        <taxon>Dinosauria</taxon>
        <taxon>Saurischia</taxon>
        <taxon>Theropoda</taxon>
        <taxon>Coelurosauria</taxon>
        <taxon>Aves</taxon>
        <taxon>Neognathae</taxon>
        <taxon>Neoaves</taxon>
        <taxon>Telluraves</taxon>
        <taxon>Australaves</taxon>
        <taxon>Passeriformes</taxon>
        <taxon>Corvoidea</taxon>
        <taxon>Corvidae</taxon>
        <taxon>Corvus</taxon>
    </lineage>
</organism>
<evidence type="ECO:0000313" key="1">
    <source>
        <dbReference type="Ensembl" id="ENSCMUP00000010882.1"/>
    </source>
</evidence>
<dbReference type="Ensembl" id="ENSCMUT00000011729.2">
    <property type="protein sequence ID" value="ENSCMUP00000010882.1"/>
    <property type="gene ID" value="ENSCMUG00000006918.2"/>
</dbReference>
<evidence type="ECO:0000313" key="2">
    <source>
        <dbReference type="Proteomes" id="UP000694553"/>
    </source>
</evidence>
<sequence>MAPVLCFSPAPPRPSASLHHSHCFWMRMDGLEGKILASNFPIWASWLAPTSLRWKKKKKSNILSAIPDSVPGYGRKML</sequence>
<dbReference type="AlphaFoldDB" id="A0A8C3DRN3"/>
<accession>A0A8C3DRN3</accession>
<dbReference type="Proteomes" id="UP000694553">
    <property type="component" value="Unassembled WGS sequence"/>
</dbReference>
<name>A0A8C3DRN3_CORMO</name>